<dbReference type="Proteomes" id="UP001266305">
    <property type="component" value="Unassembled WGS sequence"/>
</dbReference>
<organism evidence="1 2">
    <name type="scientific">Saguinus oedipus</name>
    <name type="common">Cotton-top tamarin</name>
    <name type="synonym">Oedipomidas oedipus</name>
    <dbReference type="NCBI Taxonomy" id="9490"/>
    <lineage>
        <taxon>Eukaryota</taxon>
        <taxon>Metazoa</taxon>
        <taxon>Chordata</taxon>
        <taxon>Craniata</taxon>
        <taxon>Vertebrata</taxon>
        <taxon>Euteleostomi</taxon>
        <taxon>Mammalia</taxon>
        <taxon>Eutheria</taxon>
        <taxon>Euarchontoglires</taxon>
        <taxon>Primates</taxon>
        <taxon>Haplorrhini</taxon>
        <taxon>Platyrrhini</taxon>
        <taxon>Cebidae</taxon>
        <taxon>Callitrichinae</taxon>
        <taxon>Saguinus</taxon>
    </lineage>
</organism>
<sequence length="96" mass="11076">MLSVSFEEHVMAESKARLYEDKKRLSEMRLEVSRQMVMAKNLLYYLSHQFLSQGGPDMISISQLSSPVKILFCLFMQDLPSVHLDLTLGRPQTPEE</sequence>
<accession>A0ABQ9V845</accession>
<reference evidence="1 2" key="1">
    <citation type="submission" date="2023-05" db="EMBL/GenBank/DDBJ databases">
        <title>B98-5 Cell Line De Novo Hybrid Assembly: An Optical Mapping Approach.</title>
        <authorList>
            <person name="Kananen K."/>
            <person name="Auerbach J.A."/>
            <person name="Kautto E."/>
            <person name="Blachly J.S."/>
        </authorList>
    </citation>
    <scope>NUCLEOTIDE SEQUENCE [LARGE SCALE GENOMIC DNA]</scope>
    <source>
        <strain evidence="1">B95-8</strain>
        <tissue evidence="1">Cell line</tissue>
    </source>
</reference>
<evidence type="ECO:0000313" key="2">
    <source>
        <dbReference type="Proteomes" id="UP001266305"/>
    </source>
</evidence>
<protein>
    <submittedName>
        <fullName evidence="1">Uncharacterized protein</fullName>
    </submittedName>
</protein>
<evidence type="ECO:0000313" key="1">
    <source>
        <dbReference type="EMBL" id="KAK2105539.1"/>
    </source>
</evidence>
<name>A0ABQ9V845_SAGOE</name>
<proteinExistence type="predicted"/>
<keyword evidence="2" id="KW-1185">Reference proteome</keyword>
<comment type="caution">
    <text evidence="1">The sequence shown here is derived from an EMBL/GenBank/DDBJ whole genome shotgun (WGS) entry which is preliminary data.</text>
</comment>
<gene>
    <name evidence="1" type="ORF">P7K49_015053</name>
</gene>
<dbReference type="EMBL" id="JASSZA010000007">
    <property type="protein sequence ID" value="KAK2105539.1"/>
    <property type="molecule type" value="Genomic_DNA"/>
</dbReference>